<dbReference type="AlphaFoldDB" id="A0A3T0T3I4"/>
<dbReference type="Proteomes" id="UP000285317">
    <property type="component" value="Chromosome"/>
</dbReference>
<dbReference type="GO" id="GO:0004540">
    <property type="term" value="F:RNA nuclease activity"/>
    <property type="evidence" value="ECO:0007669"/>
    <property type="project" value="InterPro"/>
</dbReference>
<protein>
    <submittedName>
        <fullName evidence="2">NYN domain-containing protein</fullName>
    </submittedName>
</protein>
<dbReference type="CDD" id="cd18722">
    <property type="entry name" value="PIN_NicB-like"/>
    <property type="match status" value="1"/>
</dbReference>
<dbReference type="EMBL" id="CP028137">
    <property type="protein sequence ID" value="AZZ53153.1"/>
    <property type="molecule type" value="Genomic_DNA"/>
</dbReference>
<proteinExistence type="predicted"/>
<gene>
    <name evidence="2" type="ORF">C1I64_14670</name>
</gene>
<dbReference type="KEGG" id="rfs:C1I64_14670"/>
<organism evidence="2 3">
    <name type="scientific">Rathayibacter festucae DSM 15932</name>
    <dbReference type="NCBI Taxonomy" id="1328866"/>
    <lineage>
        <taxon>Bacteria</taxon>
        <taxon>Bacillati</taxon>
        <taxon>Actinomycetota</taxon>
        <taxon>Actinomycetes</taxon>
        <taxon>Micrococcales</taxon>
        <taxon>Microbacteriaceae</taxon>
        <taxon>Rathayibacter</taxon>
    </lineage>
</organism>
<reference evidence="2 3" key="1">
    <citation type="submission" date="2018-03" db="EMBL/GenBank/DDBJ databases">
        <title>Bacteriophage NCPPB3778 and a type I-E CRISPR drive the evolution of the US Biological Select Agent, Rathayibacter toxicus.</title>
        <authorList>
            <person name="Davis E.W.II."/>
            <person name="Tabima J.F."/>
            <person name="Weisberg A.J."/>
            <person name="Dantas Lopes L."/>
            <person name="Wiseman M.S."/>
            <person name="Wiseman M.S."/>
            <person name="Pupko T."/>
            <person name="Belcher M.S."/>
            <person name="Sechler A.J."/>
            <person name="Tancos M.A."/>
            <person name="Schroeder B.K."/>
            <person name="Murray T.D."/>
            <person name="Luster D.G."/>
            <person name="Schneider W.L."/>
            <person name="Rogers E."/>
            <person name="Andreote F.D."/>
            <person name="Grunwald N.J."/>
            <person name="Putnam M.L."/>
            <person name="Chang J.H."/>
        </authorList>
    </citation>
    <scope>NUCLEOTIDE SEQUENCE [LARGE SCALE GENOMIC DNA]</scope>
    <source>
        <strain evidence="2 3">DSM 15932</strain>
    </source>
</reference>
<feature type="domain" description="NYN" evidence="1">
    <location>
        <begin position="19"/>
        <end position="195"/>
    </location>
</feature>
<dbReference type="InterPro" id="IPR021139">
    <property type="entry name" value="NYN"/>
</dbReference>
<dbReference type="RefSeq" id="WP_127887707.1">
    <property type="nucleotide sequence ID" value="NZ_CP028137.1"/>
</dbReference>
<sequence>MIVLRSPGVATDEARPTASVYVDGFNLYRRVLQSEPTLKWLDLARLCDLLLPTFDVVRVRYFTAMIRATLGTDPQAPVRQQTYVRALRTSPRITVHEGTFRIDRRIMPVHPARLDDGGRLVTVGVRKTEEKGSDVNLAAHMLVDAFRGEAETFFLLSNDSDFTEAFRMVRDEAGGEIGLISPTERPSASLLSVAPAHIRKIRRGALERSRFPEVLHDDRGVLHRPAAWGGKS</sequence>
<accession>A0A3T0T3I4</accession>
<dbReference type="Gene3D" id="3.40.50.1010">
    <property type="entry name" value="5'-nuclease"/>
    <property type="match status" value="1"/>
</dbReference>
<dbReference type="Pfam" id="PF01936">
    <property type="entry name" value="NYN"/>
    <property type="match status" value="1"/>
</dbReference>
<evidence type="ECO:0000313" key="2">
    <source>
        <dbReference type="EMBL" id="AZZ53153.1"/>
    </source>
</evidence>
<evidence type="ECO:0000313" key="3">
    <source>
        <dbReference type="Proteomes" id="UP000285317"/>
    </source>
</evidence>
<evidence type="ECO:0000259" key="1">
    <source>
        <dbReference type="Pfam" id="PF01936"/>
    </source>
</evidence>
<name>A0A3T0T3I4_9MICO</name>